<evidence type="ECO:0000313" key="2">
    <source>
        <dbReference type="Proteomes" id="UP000770889"/>
    </source>
</evidence>
<gene>
    <name evidence="1" type="ORF">KME65_18280</name>
</gene>
<protein>
    <submittedName>
        <fullName evidence="1">Formylmethanofuran dehydrogenase subunit B</fullName>
    </submittedName>
</protein>
<name>A0A944MAE3_9GAMM</name>
<dbReference type="EMBL" id="JAHHGM010000023">
    <property type="protein sequence ID" value="MBT2990911.1"/>
    <property type="molecule type" value="Genomic_DNA"/>
</dbReference>
<reference evidence="1 2" key="1">
    <citation type="submission" date="2021-05" db="EMBL/GenBank/DDBJ databases">
        <title>Genetic and Functional Diversity in Clade A Lucinid endosymbionts from the Bahamas.</title>
        <authorList>
            <person name="Giani N.M."/>
            <person name="Engel A.S."/>
            <person name="Campbell B.J."/>
        </authorList>
    </citation>
    <scope>NUCLEOTIDE SEQUENCE [LARGE SCALE GENOMIC DNA]</scope>
    <source>
        <strain evidence="1">LUC16012Gg_MoonRockCtena</strain>
    </source>
</reference>
<sequence length="438" mass="47636">MWNNKIDQTTNAVTCPGCGLSCDDLKIVTSNGRLTSMHNGCDRAHRFYDTAFSNIDRTPMIDGTPSSLDEAIERGAELLQKSCSPLFAGLATDVNGMRSILGLADRCGATLDHMNGDAILRNLRVVQDNGWFTTTFTEVRNRADLILIVGGQCIERFPRLVERVLHPAEGLFSKPDDRKLVLLGPWIGGRVPDLLEHLNPTLIPLELEALSDAVAMLRALIAGRPVNTGRLDGNLGDALSDLADALKAARYSVICWSAAELDLPHSELTILGLAELAKALNNESRSAALPLAGTQGDITCNQVTTWQLGYPVRTRLQRGYPEHDPLLNRWQDLIERGENDLLLWVASLSSETIPPSCDAPTIVLGHPGMVFNAPPALYIPVGVPGVDHQGHWYRSDSVCSLPLGKLREIGLPSVSHLINRLHERLQPAASEPAGDDPC</sequence>
<dbReference type="Proteomes" id="UP000770889">
    <property type="component" value="Unassembled WGS sequence"/>
</dbReference>
<organism evidence="1 2">
    <name type="scientific">Candidatus Thiodiazotropha taylori</name>
    <dbReference type="NCBI Taxonomy" id="2792791"/>
    <lineage>
        <taxon>Bacteria</taxon>
        <taxon>Pseudomonadati</taxon>
        <taxon>Pseudomonadota</taxon>
        <taxon>Gammaproteobacteria</taxon>
        <taxon>Chromatiales</taxon>
        <taxon>Sedimenticolaceae</taxon>
        <taxon>Candidatus Thiodiazotropha</taxon>
    </lineage>
</organism>
<proteinExistence type="predicted"/>
<evidence type="ECO:0000313" key="1">
    <source>
        <dbReference type="EMBL" id="MBT2990911.1"/>
    </source>
</evidence>
<dbReference type="AlphaFoldDB" id="A0A944MAE3"/>
<accession>A0A944MAE3</accession>
<comment type="caution">
    <text evidence="1">The sequence shown here is derived from an EMBL/GenBank/DDBJ whole genome shotgun (WGS) entry which is preliminary data.</text>
</comment>
<dbReference type="SUPFAM" id="SSF53706">
    <property type="entry name" value="Formate dehydrogenase/DMSO reductase, domains 1-3"/>
    <property type="match status" value="1"/>
</dbReference>